<feature type="transmembrane region" description="Helical" evidence="13">
    <location>
        <begin position="353"/>
        <end position="378"/>
    </location>
</feature>
<proteinExistence type="inferred from homology"/>
<keyword evidence="3" id="KW-0104">Cadmium</keyword>
<dbReference type="NCBIfam" id="TIGR01494">
    <property type="entry name" value="ATPase_P-type"/>
    <property type="match status" value="1"/>
</dbReference>
<dbReference type="Gene3D" id="3.40.1110.10">
    <property type="entry name" value="Calcium-transporting ATPase, cytoplasmic domain N"/>
    <property type="match status" value="1"/>
</dbReference>
<dbReference type="AlphaFoldDB" id="A0AA46AI06"/>
<dbReference type="Gene3D" id="3.30.70.100">
    <property type="match status" value="1"/>
</dbReference>
<keyword evidence="7 13" id="KW-0067">ATP-binding</keyword>
<dbReference type="PANTHER" id="PTHR48085:SF5">
    <property type="entry name" value="CADMIUM_ZINC-TRANSPORTING ATPASE HMA4-RELATED"/>
    <property type="match status" value="1"/>
</dbReference>
<dbReference type="RefSeq" id="WP_283408114.1">
    <property type="nucleotide sequence ID" value="NZ_FXUF01000002.1"/>
</dbReference>
<keyword evidence="5 13" id="KW-0479">Metal-binding</keyword>
<dbReference type="InterPro" id="IPR036163">
    <property type="entry name" value="HMA_dom_sf"/>
</dbReference>
<dbReference type="PROSITE" id="PS00154">
    <property type="entry name" value="ATPASE_E1_E2"/>
    <property type="match status" value="1"/>
</dbReference>
<feature type="domain" description="HMA" evidence="15">
    <location>
        <begin position="9"/>
        <end position="53"/>
    </location>
</feature>
<dbReference type="SUPFAM" id="SSF56784">
    <property type="entry name" value="HAD-like"/>
    <property type="match status" value="1"/>
</dbReference>
<dbReference type="GO" id="GO:0016887">
    <property type="term" value="F:ATP hydrolysis activity"/>
    <property type="evidence" value="ECO:0007669"/>
    <property type="project" value="InterPro"/>
</dbReference>
<dbReference type="Proteomes" id="UP001158066">
    <property type="component" value="Unassembled WGS sequence"/>
</dbReference>
<dbReference type="InterPro" id="IPR018303">
    <property type="entry name" value="ATPase_P-typ_P_site"/>
</dbReference>
<dbReference type="InterPro" id="IPR023298">
    <property type="entry name" value="ATPase_P-typ_TM_dom_sf"/>
</dbReference>
<evidence type="ECO:0000313" key="16">
    <source>
        <dbReference type="EMBL" id="SMP44606.1"/>
    </source>
</evidence>
<protein>
    <recommendedName>
        <fullName evidence="11">Cd(2+)-exporting ATPase</fullName>
        <ecNumber evidence="11">7.2.2.21</ecNumber>
    </recommendedName>
</protein>
<dbReference type="InterPro" id="IPR027256">
    <property type="entry name" value="P-typ_ATPase_IB"/>
</dbReference>
<dbReference type="Gene3D" id="2.70.150.10">
    <property type="entry name" value="Calcium-transporting ATPase, cytoplasmic transduction domain A"/>
    <property type="match status" value="1"/>
</dbReference>
<evidence type="ECO:0000256" key="4">
    <source>
        <dbReference type="ARBA" id="ARBA00022692"/>
    </source>
</evidence>
<name>A0AA46AI06_9CLOT</name>
<dbReference type="GO" id="GO:0005886">
    <property type="term" value="C:plasma membrane"/>
    <property type="evidence" value="ECO:0007669"/>
    <property type="project" value="UniProtKB-SubCell"/>
</dbReference>
<evidence type="ECO:0000256" key="13">
    <source>
        <dbReference type="RuleBase" id="RU362081"/>
    </source>
</evidence>
<dbReference type="GO" id="GO:0005524">
    <property type="term" value="F:ATP binding"/>
    <property type="evidence" value="ECO:0007669"/>
    <property type="project" value="UniProtKB-UniRule"/>
</dbReference>
<keyword evidence="8" id="KW-1278">Translocase</keyword>
<comment type="caution">
    <text evidence="16">The sequence shown here is derived from an EMBL/GenBank/DDBJ whole genome shotgun (WGS) entry which is preliminary data.</text>
</comment>
<feature type="transmembrane region" description="Helical" evidence="13">
    <location>
        <begin position="322"/>
        <end position="341"/>
    </location>
</feature>
<evidence type="ECO:0000256" key="11">
    <source>
        <dbReference type="ARBA" id="ARBA00039103"/>
    </source>
</evidence>
<dbReference type="Pfam" id="PF00403">
    <property type="entry name" value="HMA"/>
    <property type="match status" value="1"/>
</dbReference>
<feature type="transmembrane region" description="Helical" evidence="13">
    <location>
        <begin position="100"/>
        <end position="117"/>
    </location>
</feature>
<dbReference type="InterPro" id="IPR008250">
    <property type="entry name" value="ATPase_P-typ_transduc_dom_A_sf"/>
</dbReference>
<evidence type="ECO:0000256" key="8">
    <source>
        <dbReference type="ARBA" id="ARBA00022967"/>
    </source>
</evidence>
<feature type="transmembrane region" description="Helical" evidence="13">
    <location>
        <begin position="123"/>
        <end position="141"/>
    </location>
</feature>
<dbReference type="PRINTS" id="PR00941">
    <property type="entry name" value="CDATPASE"/>
</dbReference>
<evidence type="ECO:0000256" key="3">
    <source>
        <dbReference type="ARBA" id="ARBA00022539"/>
    </source>
</evidence>
<keyword evidence="9 13" id="KW-1133">Transmembrane helix</keyword>
<dbReference type="InterPro" id="IPR023299">
    <property type="entry name" value="ATPase_P-typ_cyto_dom_N"/>
</dbReference>
<feature type="transmembrane region" description="Helical" evidence="13">
    <location>
        <begin position="683"/>
        <end position="702"/>
    </location>
</feature>
<dbReference type="FunFam" id="2.70.150.10:FF:000002">
    <property type="entry name" value="Copper-transporting ATPase 1, putative"/>
    <property type="match status" value="1"/>
</dbReference>
<keyword evidence="4 13" id="KW-0812">Transmembrane</keyword>
<dbReference type="SUPFAM" id="SSF81653">
    <property type="entry name" value="Calcium ATPase, transduction domain A"/>
    <property type="match status" value="1"/>
</dbReference>
<dbReference type="SUPFAM" id="SSF81665">
    <property type="entry name" value="Calcium ATPase, transmembrane domain M"/>
    <property type="match status" value="1"/>
</dbReference>
<evidence type="ECO:0000256" key="2">
    <source>
        <dbReference type="ARBA" id="ARBA00006024"/>
    </source>
</evidence>
<comment type="catalytic activity">
    <reaction evidence="12">
        <text>Cd(2+)(in) + ATP + H2O = Cd(2+)(out) + ADP + phosphate + H(+)</text>
        <dbReference type="Rhea" id="RHEA:12132"/>
        <dbReference type="ChEBI" id="CHEBI:15377"/>
        <dbReference type="ChEBI" id="CHEBI:15378"/>
        <dbReference type="ChEBI" id="CHEBI:30616"/>
        <dbReference type="ChEBI" id="CHEBI:43474"/>
        <dbReference type="ChEBI" id="CHEBI:48775"/>
        <dbReference type="ChEBI" id="CHEBI:456216"/>
        <dbReference type="EC" id="7.2.2.21"/>
    </reaction>
</comment>
<gene>
    <name evidence="16" type="ORF">SAMN06296020_102204</name>
</gene>
<dbReference type="InterPro" id="IPR059000">
    <property type="entry name" value="ATPase_P-type_domA"/>
</dbReference>
<evidence type="ECO:0000256" key="5">
    <source>
        <dbReference type="ARBA" id="ARBA00022723"/>
    </source>
</evidence>
<keyword evidence="17" id="KW-1185">Reference proteome</keyword>
<dbReference type="InterPro" id="IPR051014">
    <property type="entry name" value="Cation_Transport_ATPase_IB"/>
</dbReference>
<dbReference type="NCBIfam" id="TIGR01512">
    <property type="entry name" value="ATPase-IB2_Cd"/>
    <property type="match status" value="1"/>
</dbReference>
<feature type="transmembrane region" description="Helical" evidence="13">
    <location>
        <begin position="656"/>
        <end position="677"/>
    </location>
</feature>
<keyword evidence="13" id="KW-1003">Cell membrane</keyword>
<dbReference type="CDD" id="cd00371">
    <property type="entry name" value="HMA"/>
    <property type="match status" value="1"/>
</dbReference>
<dbReference type="InterPro" id="IPR036412">
    <property type="entry name" value="HAD-like_sf"/>
</dbReference>
<evidence type="ECO:0000256" key="9">
    <source>
        <dbReference type="ARBA" id="ARBA00022989"/>
    </source>
</evidence>
<evidence type="ECO:0000256" key="1">
    <source>
        <dbReference type="ARBA" id="ARBA00004651"/>
    </source>
</evidence>
<dbReference type="GO" id="GO:0046872">
    <property type="term" value="F:metal ion binding"/>
    <property type="evidence" value="ECO:0007669"/>
    <property type="project" value="UniProtKB-KW"/>
</dbReference>
<dbReference type="EMBL" id="FXUF01000002">
    <property type="protein sequence ID" value="SMP44606.1"/>
    <property type="molecule type" value="Genomic_DNA"/>
</dbReference>
<accession>A0AA46AI06</accession>
<evidence type="ECO:0000256" key="10">
    <source>
        <dbReference type="ARBA" id="ARBA00023136"/>
    </source>
</evidence>
<evidence type="ECO:0000256" key="6">
    <source>
        <dbReference type="ARBA" id="ARBA00022741"/>
    </source>
</evidence>
<keyword evidence="10 13" id="KW-0472">Membrane</keyword>
<evidence type="ECO:0000259" key="14">
    <source>
        <dbReference type="Pfam" id="PF00122"/>
    </source>
</evidence>
<evidence type="ECO:0000313" key="17">
    <source>
        <dbReference type="Proteomes" id="UP001158066"/>
    </source>
</evidence>
<dbReference type="Pfam" id="PF00122">
    <property type="entry name" value="E1-E2_ATPase"/>
    <property type="match status" value="1"/>
</dbReference>
<evidence type="ECO:0000259" key="15">
    <source>
        <dbReference type="Pfam" id="PF00403"/>
    </source>
</evidence>
<evidence type="ECO:0000256" key="12">
    <source>
        <dbReference type="ARBA" id="ARBA00049338"/>
    </source>
</evidence>
<dbReference type="InterPro" id="IPR023214">
    <property type="entry name" value="HAD_sf"/>
</dbReference>
<reference evidence="16" key="1">
    <citation type="submission" date="2017-05" db="EMBL/GenBank/DDBJ databases">
        <authorList>
            <person name="Varghese N."/>
            <person name="Submissions S."/>
        </authorList>
    </citation>
    <scope>NUCLEOTIDE SEQUENCE</scope>
    <source>
        <strain evidence="16">Su22</strain>
    </source>
</reference>
<dbReference type="SFLD" id="SFLDS00003">
    <property type="entry name" value="Haloacid_Dehalogenase"/>
    <property type="match status" value="1"/>
</dbReference>
<dbReference type="InterPro" id="IPR006121">
    <property type="entry name" value="HMA_dom"/>
</dbReference>
<dbReference type="SFLD" id="SFLDG00002">
    <property type="entry name" value="C1.7:_P-type_atpase_like"/>
    <property type="match status" value="1"/>
</dbReference>
<comment type="similarity">
    <text evidence="2 13">Belongs to the cation transport ATPase (P-type) (TC 3.A.3) family. Type IB subfamily.</text>
</comment>
<dbReference type="CDD" id="cd07548">
    <property type="entry name" value="P-type_ATPase-Cd_Zn_Co_like"/>
    <property type="match status" value="1"/>
</dbReference>
<dbReference type="Pfam" id="PF00702">
    <property type="entry name" value="Hydrolase"/>
    <property type="match status" value="1"/>
</dbReference>
<organism evidence="16 17">
    <name type="scientific">Anoxynatronum buryatiense</name>
    <dbReference type="NCBI Taxonomy" id="489973"/>
    <lineage>
        <taxon>Bacteria</taxon>
        <taxon>Bacillati</taxon>
        <taxon>Bacillota</taxon>
        <taxon>Clostridia</taxon>
        <taxon>Eubacteriales</taxon>
        <taxon>Clostridiaceae</taxon>
        <taxon>Anoxynatronum</taxon>
    </lineage>
</organism>
<dbReference type="NCBIfam" id="TIGR01525">
    <property type="entry name" value="ATPase-IB_hvy"/>
    <property type="match status" value="1"/>
</dbReference>
<dbReference type="InterPro" id="IPR001757">
    <property type="entry name" value="P_typ_ATPase"/>
</dbReference>
<dbReference type="Gene3D" id="3.40.50.1000">
    <property type="entry name" value="HAD superfamily/HAD-like"/>
    <property type="match status" value="1"/>
</dbReference>
<keyword evidence="6 13" id="KW-0547">Nucleotide-binding</keyword>
<sequence length="711" mass="76528">MNSHPYEIYRLKGLGCADCAGRMEREISQINGVAEATVDFVTQRLTVHFLEEHRRDEIINETASVIQSIEPDVRIVPESDHQQIDGHSHEMEDDDNRWKAKGMMVAAFLLFAAPWTLKLEGTLALSLYLAAYLLSGGRVLLRAGRNLINGRVFDENFLMSVATIGAFAIGEYPEGVAVMLFYQVGEYFQDLAVHRSRKSIAALMDIRPDTAHLIQDGRVQTVKPEQVNKGQLILVKPGEKVPMDGVIVKGISLVDTAALTGESLPRDVSSGDEVLGGFVNQSGALTIKVKRTYEHSAVSKILELVQTAGSRKARTEQFITKFAQIYTPLVVGAAVLLAVIPPLLLADATFGDWIYRALIFLVISCPCALVISIPLGFFGGIGGASSQGILVKGGNYLEALNQVDTIIFDKTGTLTKGIFRVSHLLPQEGIDEANLLEMAALVESQSTHPISVSIQKAWGGNTAAHQVEAVRETPGKGVEALVDGQQIKAGNAAFLMEAGINAPQVAESGTLVHVVREDQLMGSLVISDEMRPGVRETMEGLRRAGIKRLVMLTGDREMIARQVGDAAGISEIYAELLPQDKVTITEKIMAEQTGKRKVMVVGDGINDAPVLARADVGAAMGGLGSDAAIEAADVVIMDDEPARLITALKIARRTRLIVWQNIVLAIGVKLIVLALGAGGLATIWEAVFADVGVAVLATLNAMRVMKTPPQK</sequence>
<dbReference type="SUPFAM" id="SSF55008">
    <property type="entry name" value="HMA, heavy metal-associated domain"/>
    <property type="match status" value="1"/>
</dbReference>
<dbReference type="PANTHER" id="PTHR48085">
    <property type="entry name" value="CADMIUM/ZINC-TRANSPORTING ATPASE HMA2-RELATED"/>
    <property type="match status" value="1"/>
</dbReference>
<dbReference type="SFLD" id="SFLDF00027">
    <property type="entry name" value="p-type_atpase"/>
    <property type="match status" value="1"/>
</dbReference>
<dbReference type="InterPro" id="IPR044492">
    <property type="entry name" value="P_typ_ATPase_HD_dom"/>
</dbReference>
<evidence type="ECO:0000256" key="7">
    <source>
        <dbReference type="ARBA" id="ARBA00022840"/>
    </source>
</evidence>
<dbReference type="GO" id="GO:0008551">
    <property type="term" value="F:P-type cadmium transporter activity"/>
    <property type="evidence" value="ECO:0007669"/>
    <property type="project" value="UniProtKB-EC"/>
</dbReference>
<dbReference type="EC" id="7.2.2.21" evidence="11"/>
<feature type="domain" description="P-type ATPase A" evidence="14">
    <location>
        <begin position="207"/>
        <end position="306"/>
    </location>
</feature>
<dbReference type="PRINTS" id="PR00119">
    <property type="entry name" value="CATATPASE"/>
</dbReference>
<comment type="subcellular location">
    <subcellularLocation>
        <location evidence="1">Cell membrane</location>
        <topology evidence="1">Multi-pass membrane protein</topology>
    </subcellularLocation>
</comment>